<reference evidence="3 4" key="1">
    <citation type="submission" date="2019-09" db="EMBL/GenBank/DDBJ databases">
        <title>Bacillus ochoae sp. nov., Paenibacillus whitsoniae sp. nov., Paenibacillus spiritus sp. nov. Isolated from the Mars Exploration Rover during spacecraft assembly.</title>
        <authorList>
            <person name="Seuylemezian A."/>
            <person name="Vaishampayan P."/>
        </authorList>
    </citation>
    <scope>NUCLEOTIDE SEQUENCE [LARGE SCALE GENOMIC DNA]</scope>
    <source>
        <strain evidence="3 4">MER_111</strain>
    </source>
</reference>
<keyword evidence="3" id="KW-0808">Transferase</keyword>
<dbReference type="EMBL" id="VYKK01000013">
    <property type="protein sequence ID" value="KAA9004675.1"/>
    <property type="molecule type" value="Genomic_DNA"/>
</dbReference>
<proteinExistence type="predicted"/>
<organism evidence="3 4">
    <name type="scientific">Paenibacillus spiritus</name>
    <dbReference type="NCBI Taxonomy" id="2496557"/>
    <lineage>
        <taxon>Bacteria</taxon>
        <taxon>Bacillati</taxon>
        <taxon>Bacillota</taxon>
        <taxon>Bacilli</taxon>
        <taxon>Bacillales</taxon>
        <taxon>Paenibacillaceae</taxon>
        <taxon>Paenibacillus</taxon>
    </lineage>
</organism>
<dbReference type="Pfam" id="PF13439">
    <property type="entry name" value="Glyco_transf_4"/>
    <property type="match status" value="1"/>
</dbReference>
<name>A0A5J5G9A4_9BACL</name>
<evidence type="ECO:0000313" key="4">
    <source>
        <dbReference type="Proteomes" id="UP000367750"/>
    </source>
</evidence>
<protein>
    <submittedName>
        <fullName evidence="3">Glycosyltransferase family 4 protein</fullName>
    </submittedName>
</protein>
<dbReference type="InterPro" id="IPR001296">
    <property type="entry name" value="Glyco_trans_1"/>
</dbReference>
<dbReference type="PANTHER" id="PTHR45947:SF3">
    <property type="entry name" value="SULFOQUINOVOSYL TRANSFERASE SQD2"/>
    <property type="match status" value="1"/>
</dbReference>
<dbReference type="OrthoDB" id="9787617at2"/>
<dbReference type="InterPro" id="IPR050194">
    <property type="entry name" value="Glycosyltransferase_grp1"/>
</dbReference>
<dbReference type="Proteomes" id="UP000367750">
    <property type="component" value="Unassembled WGS sequence"/>
</dbReference>
<evidence type="ECO:0000259" key="2">
    <source>
        <dbReference type="Pfam" id="PF13439"/>
    </source>
</evidence>
<evidence type="ECO:0000313" key="3">
    <source>
        <dbReference type="EMBL" id="KAA9004675.1"/>
    </source>
</evidence>
<dbReference type="Gene3D" id="3.40.50.2000">
    <property type="entry name" value="Glycogen Phosphorylase B"/>
    <property type="match status" value="2"/>
</dbReference>
<feature type="domain" description="Glycosyltransferase subfamily 4-like N-terminal" evidence="2">
    <location>
        <begin position="21"/>
        <end position="189"/>
    </location>
</feature>
<dbReference type="CDD" id="cd03801">
    <property type="entry name" value="GT4_PimA-like"/>
    <property type="match status" value="1"/>
</dbReference>
<gene>
    <name evidence="3" type="ORF">F4V43_10145</name>
</gene>
<dbReference type="InterPro" id="IPR028098">
    <property type="entry name" value="Glyco_trans_4-like_N"/>
</dbReference>
<dbReference type="RefSeq" id="WP_150458137.1">
    <property type="nucleotide sequence ID" value="NZ_VYKK01000013.1"/>
</dbReference>
<dbReference type="PANTHER" id="PTHR45947">
    <property type="entry name" value="SULFOQUINOVOSYL TRANSFERASE SQD2"/>
    <property type="match status" value="1"/>
</dbReference>
<dbReference type="GO" id="GO:0016758">
    <property type="term" value="F:hexosyltransferase activity"/>
    <property type="evidence" value="ECO:0007669"/>
    <property type="project" value="TreeGrafter"/>
</dbReference>
<feature type="domain" description="Glycosyl transferase family 1" evidence="1">
    <location>
        <begin position="199"/>
        <end position="362"/>
    </location>
</feature>
<evidence type="ECO:0000259" key="1">
    <source>
        <dbReference type="Pfam" id="PF00534"/>
    </source>
</evidence>
<dbReference type="SUPFAM" id="SSF53756">
    <property type="entry name" value="UDP-Glycosyltransferase/glycogen phosphorylase"/>
    <property type="match status" value="1"/>
</dbReference>
<accession>A0A5J5G9A4</accession>
<comment type="caution">
    <text evidence="3">The sequence shown here is derived from an EMBL/GenBank/DDBJ whole genome shotgun (WGS) entry which is preliminary data.</text>
</comment>
<keyword evidence="4" id="KW-1185">Reference proteome</keyword>
<dbReference type="AlphaFoldDB" id="A0A5J5G9A4"/>
<dbReference type="Pfam" id="PF00534">
    <property type="entry name" value="Glycos_transf_1"/>
    <property type="match status" value="1"/>
</dbReference>
<sequence>MPYKDELNIMATGLSWPSVQPGGLNTYFKSICEELSTRARVHALICSPETPSTPEGLTIHNAGDPRESIWKRRDSFQRKAADLMNAGQIDILYSHFAPYGIGPAIEAKKRGIPVVMTFHGPWNEEMKIEGQGIKHRVKTTIAKSIERKAYKLADHFIVLSETFRDILHRLHGIPLDRITIIPGAANVDRFIPGTNRLAARRMLNLPEGATTVLTVRRLVNRMGLLQLLEAWRTVSERFPNTILLIGGKGPLRGELEERIADYGLRGKVRLLGYVPDHELPAYYQAADLFVVPSQALEGFGLITVEALSSGLPVMATPIGGNKEILRNFRPELLFDGLKAEDMAAGILKMLGNRKQLPSRDECREHVLERYTWPHVADGVEEIFAEVLGKGGMQDDEDRVYRSHG</sequence>